<keyword evidence="9" id="KW-0809">Transit peptide</keyword>
<dbReference type="InterPro" id="IPR018247">
    <property type="entry name" value="EF_Hand_1_Ca_BS"/>
</dbReference>
<evidence type="ECO:0000256" key="1">
    <source>
        <dbReference type="ARBA" id="ARBA00004273"/>
    </source>
</evidence>
<dbReference type="PROSITE" id="PS50222">
    <property type="entry name" value="EF_HAND_2"/>
    <property type="match status" value="2"/>
</dbReference>
<dbReference type="GO" id="GO:1990246">
    <property type="term" value="C:uniplex complex"/>
    <property type="evidence" value="ECO:0007669"/>
    <property type="project" value="TreeGrafter"/>
</dbReference>
<evidence type="ECO:0000313" key="15">
    <source>
        <dbReference type="EMBL" id="CAH1792627.1"/>
    </source>
</evidence>
<keyword evidence="10" id="KW-0406">Ion transport</keyword>
<evidence type="ECO:0000256" key="3">
    <source>
        <dbReference type="ARBA" id="ARBA00022448"/>
    </source>
</evidence>
<feature type="domain" description="EF-hand" evidence="14">
    <location>
        <begin position="159"/>
        <end position="185"/>
    </location>
</feature>
<evidence type="ECO:0000256" key="12">
    <source>
        <dbReference type="ARBA" id="ARBA00023136"/>
    </source>
</evidence>
<protein>
    <recommendedName>
        <fullName evidence="14">EF-hand domain-containing protein</fullName>
    </recommendedName>
</protein>
<dbReference type="SUPFAM" id="SSF47473">
    <property type="entry name" value="EF-hand"/>
    <property type="match status" value="1"/>
</dbReference>
<keyword evidence="7" id="KW-0999">Mitochondrion inner membrane</keyword>
<evidence type="ECO:0000256" key="11">
    <source>
        <dbReference type="ARBA" id="ARBA00023128"/>
    </source>
</evidence>
<evidence type="ECO:0000256" key="13">
    <source>
        <dbReference type="ARBA" id="ARBA00038333"/>
    </source>
</evidence>
<keyword evidence="8" id="KW-0106">Calcium</keyword>
<accession>A0A8S4PGC3</accession>
<evidence type="ECO:0000256" key="9">
    <source>
        <dbReference type="ARBA" id="ARBA00022946"/>
    </source>
</evidence>
<evidence type="ECO:0000256" key="10">
    <source>
        <dbReference type="ARBA" id="ARBA00023065"/>
    </source>
</evidence>
<keyword evidence="3" id="KW-0813">Transport</keyword>
<dbReference type="SMART" id="SM00054">
    <property type="entry name" value="EFh"/>
    <property type="match status" value="2"/>
</dbReference>
<dbReference type="InterPro" id="IPR002048">
    <property type="entry name" value="EF_hand_dom"/>
</dbReference>
<keyword evidence="4" id="KW-0109">Calcium transport</keyword>
<dbReference type="OrthoDB" id="427950at2759"/>
<comment type="caution">
    <text evidence="15">The sequence shown here is derived from an EMBL/GenBank/DDBJ whole genome shotgun (WGS) entry which is preliminary data.</text>
</comment>
<dbReference type="CDD" id="cd00051">
    <property type="entry name" value="EFh"/>
    <property type="match status" value="1"/>
</dbReference>
<dbReference type="GO" id="GO:0036444">
    <property type="term" value="P:calcium import into the mitochondrion"/>
    <property type="evidence" value="ECO:0007669"/>
    <property type="project" value="TreeGrafter"/>
</dbReference>
<gene>
    <name evidence="15" type="ORF">OFUS_LOCUS17571</name>
</gene>
<evidence type="ECO:0000256" key="2">
    <source>
        <dbReference type="ARBA" id="ARBA00004569"/>
    </source>
</evidence>
<dbReference type="PANTHER" id="PTHR12294:SF1">
    <property type="entry name" value="CALCIUM UPTAKE PROTEIN 1, MITOCHONDRIAL"/>
    <property type="match status" value="1"/>
</dbReference>
<dbReference type="InterPro" id="IPR039800">
    <property type="entry name" value="MICU1/2/3"/>
</dbReference>
<reference evidence="15" key="1">
    <citation type="submission" date="2022-03" db="EMBL/GenBank/DDBJ databases">
        <authorList>
            <person name="Martin C."/>
        </authorList>
    </citation>
    <scope>NUCLEOTIDE SEQUENCE</scope>
</reference>
<keyword evidence="5" id="KW-0479">Metal-binding</keyword>
<comment type="similarity">
    <text evidence="13">Belongs to the MICU1 family. MICU1 subfamily.</text>
</comment>
<dbReference type="GO" id="GO:0051560">
    <property type="term" value="P:mitochondrial calcium ion homeostasis"/>
    <property type="evidence" value="ECO:0007669"/>
    <property type="project" value="TreeGrafter"/>
</dbReference>
<evidence type="ECO:0000256" key="4">
    <source>
        <dbReference type="ARBA" id="ARBA00022568"/>
    </source>
</evidence>
<evidence type="ECO:0000256" key="8">
    <source>
        <dbReference type="ARBA" id="ARBA00022837"/>
    </source>
</evidence>
<keyword evidence="11" id="KW-0496">Mitochondrion</keyword>
<dbReference type="InterPro" id="IPR011992">
    <property type="entry name" value="EF-hand-dom_pair"/>
</dbReference>
<name>A0A8S4PGC3_OWEFU</name>
<dbReference type="EMBL" id="CAIIXF020000008">
    <property type="protein sequence ID" value="CAH1792627.1"/>
    <property type="molecule type" value="Genomic_DNA"/>
</dbReference>
<keyword evidence="6" id="KW-0677">Repeat</keyword>
<evidence type="ECO:0000259" key="14">
    <source>
        <dbReference type="PROSITE" id="PS50222"/>
    </source>
</evidence>
<dbReference type="GO" id="GO:0005509">
    <property type="term" value="F:calcium ion binding"/>
    <property type="evidence" value="ECO:0007669"/>
    <property type="project" value="InterPro"/>
</dbReference>
<evidence type="ECO:0000256" key="6">
    <source>
        <dbReference type="ARBA" id="ARBA00022737"/>
    </source>
</evidence>
<dbReference type="Gene3D" id="1.10.238.10">
    <property type="entry name" value="EF-hand"/>
    <property type="match status" value="1"/>
</dbReference>
<dbReference type="Proteomes" id="UP000749559">
    <property type="component" value="Unassembled WGS sequence"/>
</dbReference>
<dbReference type="Pfam" id="PF13499">
    <property type="entry name" value="EF-hand_7"/>
    <property type="match status" value="1"/>
</dbReference>
<sequence>MAYATSQFKYNLQILKENSITRNIPDIWLRKIATMTLAWDVDNDGILSKEDVLMVGNRIIKSACVVGIASDALINAFRDIAIAYEAEQQDILEQTWDQQVLDMWSNAAKCPAVIEANKTFYSKLFRALDLNSDGFISFSEYIHFWTALDLDPSLARMQFDYMDADHDGKISEKEFVDAAIDYEHNHTDADTKNRFYGPLVDIND</sequence>
<dbReference type="PROSITE" id="PS00018">
    <property type="entry name" value="EF_HAND_1"/>
    <property type="match status" value="3"/>
</dbReference>
<proteinExistence type="inferred from homology"/>
<evidence type="ECO:0000313" key="16">
    <source>
        <dbReference type="Proteomes" id="UP000749559"/>
    </source>
</evidence>
<evidence type="ECO:0000256" key="7">
    <source>
        <dbReference type="ARBA" id="ARBA00022792"/>
    </source>
</evidence>
<dbReference type="PANTHER" id="PTHR12294">
    <property type="entry name" value="EF HAND DOMAIN FAMILY A1,A2-RELATED"/>
    <property type="match status" value="1"/>
</dbReference>
<evidence type="ECO:0000256" key="5">
    <source>
        <dbReference type="ARBA" id="ARBA00022723"/>
    </source>
</evidence>
<organism evidence="15 16">
    <name type="scientific">Owenia fusiformis</name>
    <name type="common">Polychaete worm</name>
    <dbReference type="NCBI Taxonomy" id="6347"/>
    <lineage>
        <taxon>Eukaryota</taxon>
        <taxon>Metazoa</taxon>
        <taxon>Spiralia</taxon>
        <taxon>Lophotrochozoa</taxon>
        <taxon>Annelida</taxon>
        <taxon>Polychaeta</taxon>
        <taxon>Sedentaria</taxon>
        <taxon>Canalipalpata</taxon>
        <taxon>Sabellida</taxon>
        <taxon>Oweniida</taxon>
        <taxon>Oweniidae</taxon>
        <taxon>Owenia</taxon>
    </lineage>
</organism>
<dbReference type="AlphaFoldDB" id="A0A8S4PGC3"/>
<comment type="subcellular location">
    <subcellularLocation>
        <location evidence="1">Mitochondrion inner membrane</location>
    </subcellularLocation>
    <subcellularLocation>
        <location evidence="2">Mitochondrion intermembrane space</location>
    </subcellularLocation>
</comment>
<keyword evidence="16" id="KW-1185">Reference proteome</keyword>
<feature type="domain" description="EF-hand" evidence="14">
    <location>
        <begin position="116"/>
        <end position="151"/>
    </location>
</feature>
<dbReference type="GO" id="GO:0005758">
    <property type="term" value="C:mitochondrial intermembrane space"/>
    <property type="evidence" value="ECO:0007669"/>
    <property type="project" value="UniProtKB-SubCell"/>
</dbReference>
<keyword evidence="12" id="KW-0472">Membrane</keyword>